<feature type="compositionally biased region" description="Low complexity" evidence="1">
    <location>
        <begin position="76"/>
        <end position="91"/>
    </location>
</feature>
<dbReference type="AlphaFoldDB" id="A0A1N7JR91"/>
<evidence type="ECO:0000313" key="3">
    <source>
        <dbReference type="Proteomes" id="UP000186292"/>
    </source>
</evidence>
<proteinExistence type="predicted"/>
<keyword evidence="3" id="KW-1185">Reference proteome</keyword>
<name>A0A1N7JR91_9CORY</name>
<evidence type="ECO:0000256" key="1">
    <source>
        <dbReference type="SAM" id="MobiDB-lite"/>
    </source>
</evidence>
<accession>A0A1N7JR91</accession>
<dbReference type="EMBL" id="FTOF01000010">
    <property type="protein sequence ID" value="SIS51869.1"/>
    <property type="molecule type" value="Genomic_DNA"/>
</dbReference>
<protein>
    <submittedName>
        <fullName evidence="2">Uncharacterized protein</fullName>
    </submittedName>
</protein>
<evidence type="ECO:0000313" key="2">
    <source>
        <dbReference type="EMBL" id="SIS51869.1"/>
    </source>
</evidence>
<gene>
    <name evidence="2" type="ORF">SAMN05444817_11057</name>
</gene>
<dbReference type="RefSeq" id="WP_412459499.1">
    <property type="nucleotide sequence ID" value="NZ_CP046976.1"/>
</dbReference>
<reference evidence="3" key="1">
    <citation type="submission" date="2017-01" db="EMBL/GenBank/DDBJ databases">
        <authorList>
            <person name="Varghese N."/>
            <person name="Submissions S."/>
        </authorList>
    </citation>
    <scope>NUCLEOTIDE SEQUENCE [LARGE SCALE GENOMIC DNA]</scope>
    <source>
        <strain evidence="3">DSM 44531</strain>
    </source>
</reference>
<organism evidence="2 3">
    <name type="scientific">Corynebacterium appendicis CIP 107643</name>
    <dbReference type="NCBI Taxonomy" id="1161099"/>
    <lineage>
        <taxon>Bacteria</taxon>
        <taxon>Bacillati</taxon>
        <taxon>Actinomycetota</taxon>
        <taxon>Actinomycetes</taxon>
        <taxon>Mycobacteriales</taxon>
        <taxon>Corynebacteriaceae</taxon>
        <taxon>Corynebacterium</taxon>
    </lineage>
</organism>
<sequence length="98" mass="10289">MNEFNEPPVLPPFGDLYADSAPSDDALARMLDVAFDPSTPDPGDSLIPGSEEVSLDEFDEGISLDDGAGAADHDPSSANTPGSPTTSSPRTRAFPWPR</sequence>
<feature type="region of interest" description="Disordered" evidence="1">
    <location>
        <begin position="58"/>
        <end position="98"/>
    </location>
</feature>
<dbReference type="Proteomes" id="UP000186292">
    <property type="component" value="Unassembled WGS sequence"/>
</dbReference>